<name>A0ABM2X2G1_MESAU</name>
<proteinExistence type="predicted"/>
<evidence type="ECO:0000256" key="8">
    <source>
        <dbReference type="SAM" id="MobiDB-lite"/>
    </source>
</evidence>
<feature type="region of interest" description="Disordered" evidence="8">
    <location>
        <begin position="34"/>
        <end position="107"/>
    </location>
</feature>
<dbReference type="PROSITE" id="PS50888">
    <property type="entry name" value="BHLH"/>
    <property type="match status" value="1"/>
</dbReference>
<keyword evidence="4" id="KW-0804">Transcription</keyword>
<accession>A0ABM2X2G1</accession>
<dbReference type="SUPFAM" id="SSF47459">
    <property type="entry name" value="HLH, helix-loop-helix DNA-binding domain"/>
    <property type="match status" value="1"/>
</dbReference>
<organism evidence="10 11">
    <name type="scientific">Mesocricetus auratus</name>
    <name type="common">Golden hamster</name>
    <dbReference type="NCBI Taxonomy" id="10036"/>
    <lineage>
        <taxon>Eukaryota</taxon>
        <taxon>Metazoa</taxon>
        <taxon>Chordata</taxon>
        <taxon>Craniata</taxon>
        <taxon>Vertebrata</taxon>
        <taxon>Euteleostomi</taxon>
        <taxon>Mammalia</taxon>
        <taxon>Eutheria</taxon>
        <taxon>Euarchontoglires</taxon>
        <taxon>Glires</taxon>
        <taxon>Rodentia</taxon>
        <taxon>Myomorpha</taxon>
        <taxon>Muroidea</taxon>
        <taxon>Cricetidae</taxon>
        <taxon>Cricetinae</taxon>
        <taxon>Mesocricetus</taxon>
    </lineage>
</organism>
<feature type="compositionally biased region" description="Polar residues" evidence="8">
    <location>
        <begin position="56"/>
        <end position="76"/>
    </location>
</feature>
<keyword evidence="2" id="KW-0805">Transcription regulation</keyword>
<sequence length="647" mass="67152">MMNQSQRMAPVGSDKELSDLLDFSMMFPLPVANGKGRPASLAGTQFAGSGLEDRPSSGSWGNSDQNSSSFDPSRTYSEGAHFSESHNSLPSSTFLGPGLGGKSSERSAYATFGRDTSVSALTQAGFLPGELGLSSPGPLSPSGVKSGSQYYPSYPSNPRRRAADSGLADTQSKKVRKVPPGLPSSVYPSSSGDSYGRDAAAYPSAKTPGSAYPSPFYVADGSLHPSAELWSPPSQAGFGPMLGDGSSPLPLAPGSSSVGSGTFGGLQQQERMSYQLHGSEVNGTLPAVSSFSAAPGTYGGASGHTPPVSGADSLMGTRGTTASSSGDALGKALASIYSPDHSSNNFSPSPSTPVGSPQGLPGTSQWPRAGAPSALSPTYDGGLHGLQSKMEDRLDEAIHVLRSHAVGTASDLHGLLPGHGALTTSFPGPVPLGGRHAGLVGGGHPEDGLTSGTSLLHTHASLPSQASSLPDLSQRPPDSYGGLGRAGAPAGASEIKREEKDDEESTSVADAEEDKKDLKAPRTRTSTDEVLSLEEKDLRDRERRMANNARERVRVRDINEAFRELGRMCQLHLKSDKAQTKLLILQQAVQVILGLEQQVRERNLNPKAACLKRREEEKVSGVVGDPQLALSAAHPGLGEAHNPPGHL</sequence>
<dbReference type="PANTHER" id="PTHR11793">
    <property type="entry name" value="BASIC HELIX-LOOP-HELIX TRANSCRIPTION FACTOR"/>
    <property type="match status" value="1"/>
</dbReference>
<reference evidence="11" key="1">
    <citation type="submission" date="2025-08" db="UniProtKB">
        <authorList>
            <consortium name="RefSeq"/>
        </authorList>
    </citation>
    <scope>IDENTIFICATION</scope>
    <source>
        <tissue evidence="11">Liver</tissue>
    </source>
</reference>
<dbReference type="Pfam" id="PF00010">
    <property type="entry name" value="HLH"/>
    <property type="match status" value="1"/>
</dbReference>
<feature type="region of interest" description="Disordered" evidence="8">
    <location>
        <begin position="223"/>
        <end position="267"/>
    </location>
</feature>
<protein>
    <recommendedName>
        <fullName evidence="6">Transcription factor E2-alpha</fullName>
    </recommendedName>
    <alternativeName>
        <fullName evidence="7">Transcription factor 3</fullName>
    </alternativeName>
</protein>
<feature type="domain" description="BHLH" evidence="9">
    <location>
        <begin position="542"/>
        <end position="595"/>
    </location>
</feature>
<keyword evidence="3" id="KW-0238">DNA-binding</keyword>
<feature type="region of interest" description="Disordered" evidence="8">
    <location>
        <begin position="340"/>
        <end position="386"/>
    </location>
</feature>
<dbReference type="InterPro" id="IPR036638">
    <property type="entry name" value="HLH_DNA-bd_sf"/>
</dbReference>
<comment type="subcellular location">
    <subcellularLocation>
        <location evidence="1">Nucleus</location>
    </subcellularLocation>
</comment>
<dbReference type="PANTHER" id="PTHR11793:SF7">
    <property type="entry name" value="TRANSCRIPTION FACTOR E2-ALPHA"/>
    <property type="match status" value="1"/>
</dbReference>
<dbReference type="Proteomes" id="UP000886700">
    <property type="component" value="Unplaced"/>
</dbReference>
<feature type="compositionally biased region" description="Low complexity" evidence="8">
    <location>
        <begin position="340"/>
        <end position="353"/>
    </location>
</feature>
<keyword evidence="10" id="KW-1185">Reference proteome</keyword>
<dbReference type="SMART" id="SM00353">
    <property type="entry name" value="HLH"/>
    <property type="match status" value="1"/>
</dbReference>
<evidence type="ECO:0000256" key="2">
    <source>
        <dbReference type="ARBA" id="ARBA00023015"/>
    </source>
</evidence>
<feature type="region of interest" description="Disordered" evidence="8">
    <location>
        <begin position="127"/>
        <end position="207"/>
    </location>
</feature>
<evidence type="ECO:0000313" key="11">
    <source>
        <dbReference type="RefSeq" id="XP_040594780.1"/>
    </source>
</evidence>
<evidence type="ECO:0000256" key="4">
    <source>
        <dbReference type="ARBA" id="ARBA00023163"/>
    </source>
</evidence>
<keyword evidence="5" id="KW-0539">Nucleus</keyword>
<dbReference type="Gene3D" id="4.10.280.10">
    <property type="entry name" value="Helix-loop-helix DNA-binding domain"/>
    <property type="match status" value="1"/>
</dbReference>
<evidence type="ECO:0000259" key="9">
    <source>
        <dbReference type="PROSITE" id="PS50888"/>
    </source>
</evidence>
<feature type="compositionally biased region" description="Low complexity" evidence="8">
    <location>
        <begin position="183"/>
        <end position="194"/>
    </location>
</feature>
<evidence type="ECO:0000256" key="5">
    <source>
        <dbReference type="ARBA" id="ARBA00023242"/>
    </source>
</evidence>
<gene>
    <name evidence="11" type="primary">Tcf3</name>
</gene>
<dbReference type="GeneID" id="101840411"/>
<evidence type="ECO:0000256" key="3">
    <source>
        <dbReference type="ARBA" id="ARBA00023125"/>
    </source>
</evidence>
<feature type="region of interest" description="Disordered" evidence="8">
    <location>
        <begin position="291"/>
        <end position="326"/>
    </location>
</feature>
<evidence type="ECO:0000256" key="7">
    <source>
        <dbReference type="ARBA" id="ARBA00041234"/>
    </source>
</evidence>
<feature type="compositionally biased region" description="Low complexity" evidence="8">
    <location>
        <begin position="127"/>
        <end position="143"/>
    </location>
</feature>
<feature type="compositionally biased region" description="Polar residues" evidence="8">
    <location>
        <begin position="450"/>
        <end position="471"/>
    </location>
</feature>
<feature type="compositionally biased region" description="Polar residues" evidence="8">
    <location>
        <begin position="145"/>
        <end position="156"/>
    </location>
</feature>
<feature type="compositionally biased region" description="Low complexity" evidence="8">
    <location>
        <begin position="243"/>
        <end position="260"/>
    </location>
</feature>
<dbReference type="InterPro" id="IPR011598">
    <property type="entry name" value="bHLH_dom"/>
</dbReference>
<feature type="region of interest" description="Disordered" evidence="8">
    <location>
        <begin position="435"/>
        <end position="529"/>
    </location>
</feature>
<dbReference type="CDD" id="cd18943">
    <property type="entry name" value="bHLH_E-protein_E47-like"/>
    <property type="match status" value="1"/>
</dbReference>
<evidence type="ECO:0000256" key="6">
    <source>
        <dbReference type="ARBA" id="ARBA00041064"/>
    </source>
</evidence>
<evidence type="ECO:0000256" key="1">
    <source>
        <dbReference type="ARBA" id="ARBA00004123"/>
    </source>
</evidence>
<feature type="compositionally biased region" description="Polar residues" evidence="8">
    <location>
        <begin position="85"/>
        <end position="94"/>
    </location>
</feature>
<dbReference type="InterPro" id="IPR051098">
    <property type="entry name" value="NeuroDiff_E-box_TFs"/>
</dbReference>
<dbReference type="RefSeq" id="XP_040594780.1">
    <property type="nucleotide sequence ID" value="XM_040738846.1"/>
</dbReference>
<evidence type="ECO:0000313" key="10">
    <source>
        <dbReference type="Proteomes" id="UP000886700"/>
    </source>
</evidence>